<dbReference type="GO" id="GO:0005975">
    <property type="term" value="P:carbohydrate metabolic process"/>
    <property type="evidence" value="ECO:0007669"/>
    <property type="project" value="InterPro"/>
</dbReference>
<sequence length="786" mass="88829">MRVKEFLIAKALHLIGLGFISDYVFAFLSIGYSSGEPIPKVLMDFNILNIVRGLFTRFVVSTNLDWIWPYWMVKQFYATSEGFSARGFNPASINTNYRNWTGIGDLDSEYEATIDPRGLTTPYFNSWSLDTWLQLDSQVYSPALEKVCAQKLLNNLPIVVTTTAYEKKIQLTSTVFAKDLGALRTVALQKTEVKNISKKTQTFCFSWAFRPYNNDGIALINKLEFKNNGDVYINNRLAAVILQIPGGITTSTLSRGDVKLFFDEAKSNGKLADFRKSRVGMATGICVYHVTLKPGQSTAFEIRMPVDRKIVKKLTDKKFAAQYSEQVRLGSYAALLKEHLANWQKKMQTGLEISVPDEKIQSCFDANKAFMLMFYDNTYITPGPSTYHEFWFRDATYLLNGLDKLGFHQETRNVLNTFQKRILASGLFHSQQGEWDSNGQAIWTLMEHYRLTKDQEFLKENYPLIKRGAKWIIGKAQSNLNLNPGYRGIMPPGLSAEHFGLNDYYYWDDFWSLAGLQSAAQACAELGKKGDSFSKGYAKLEQAVDTSLCYAAAHLGQPIMPISPSRRMDSAAVGCLSAYYPCRIYAADDPRLVNTVDFLQNKCFIRGGFFHDVNHSGYGTYLTMHIAQCYIGQRSTRALDILNWLLKVASPTWCWPEAIHPRTLGGTIGDGHHGWAAADICLLIRNMLYLEENNNLLITPVVPARWYKGQKIAVSKAATYFGQLNYTIETSSTGAALKLSPHYKQPPQNIEWNVPVKYKKVLVDGKIYSGARIIVPAHTKKVQLFY</sequence>
<dbReference type="Proteomes" id="UP000269352">
    <property type="component" value="Unassembled WGS sequence"/>
</dbReference>
<keyword evidence="1" id="KW-0812">Transmembrane</keyword>
<evidence type="ECO:0000313" key="3">
    <source>
        <dbReference type="Proteomes" id="UP000269352"/>
    </source>
</evidence>
<accession>A0A388TDA5</accession>
<reference evidence="2 3" key="1">
    <citation type="journal article" date="2019" name="ISME J.">
        <title>Genome analyses of uncultured TG2/ZB3 bacteria in 'Margulisbacteria' specifically attached to ectosymbiotic spirochetes of protists in the termite gut.</title>
        <authorList>
            <person name="Utami Y.D."/>
            <person name="Kuwahara H."/>
            <person name="Igai K."/>
            <person name="Murakami T."/>
            <person name="Sugaya K."/>
            <person name="Morikawa T."/>
            <person name="Nagura Y."/>
            <person name="Yuki M."/>
            <person name="Deevong P."/>
            <person name="Inoue T."/>
            <person name="Kihara K."/>
            <person name="Lo N."/>
            <person name="Yamada A."/>
            <person name="Ohkuma M."/>
            <person name="Hongoh Y."/>
        </authorList>
    </citation>
    <scope>NUCLEOTIDE SEQUENCE [LARGE SCALE GENOMIC DNA]</scope>
    <source>
        <strain evidence="2">NkOx7-01</strain>
    </source>
</reference>
<dbReference type="InterPro" id="IPR012341">
    <property type="entry name" value="6hp_glycosidase-like_sf"/>
</dbReference>
<dbReference type="SUPFAM" id="SSF48208">
    <property type="entry name" value="Six-hairpin glycosidases"/>
    <property type="match status" value="1"/>
</dbReference>
<dbReference type="Gene3D" id="1.50.10.10">
    <property type="match status" value="1"/>
</dbReference>
<keyword evidence="3" id="KW-1185">Reference proteome</keyword>
<proteinExistence type="predicted"/>
<keyword evidence="1" id="KW-0472">Membrane</keyword>
<comment type="caution">
    <text evidence="2">The sequence shown here is derived from an EMBL/GenBank/DDBJ whole genome shotgun (WGS) entry which is preliminary data.</text>
</comment>
<dbReference type="InterPro" id="IPR008928">
    <property type="entry name" value="6-hairpin_glycosidase_sf"/>
</dbReference>
<dbReference type="AlphaFoldDB" id="A0A388TDA5"/>
<keyword evidence="1" id="KW-1133">Transmembrane helix</keyword>
<evidence type="ECO:0000313" key="2">
    <source>
        <dbReference type="EMBL" id="GBR73860.1"/>
    </source>
</evidence>
<feature type="transmembrane region" description="Helical" evidence="1">
    <location>
        <begin position="12"/>
        <end position="32"/>
    </location>
</feature>
<protein>
    <submittedName>
        <fullName evidence="2">Uncharacterized protein</fullName>
    </submittedName>
</protein>
<name>A0A388TDA5_TERA1</name>
<dbReference type="EMBL" id="BGZN01000022">
    <property type="protein sequence ID" value="GBR73860.1"/>
    <property type="molecule type" value="Genomic_DNA"/>
</dbReference>
<organism evidence="2 3">
    <name type="scientific">Termititenax aidoneus</name>
    <dbReference type="NCBI Taxonomy" id="2218524"/>
    <lineage>
        <taxon>Bacteria</taxon>
        <taxon>Bacillati</taxon>
        <taxon>Candidatus Margulisiibacteriota</taxon>
        <taxon>Candidatus Termititenacia</taxon>
        <taxon>Candidatus Termititenacales</taxon>
        <taxon>Candidatus Termititenacaceae</taxon>
        <taxon>Candidatus Termititenax</taxon>
    </lineage>
</organism>
<gene>
    <name evidence="2" type="ORF">NO1_1135</name>
</gene>
<evidence type="ECO:0000256" key="1">
    <source>
        <dbReference type="SAM" id="Phobius"/>
    </source>
</evidence>